<evidence type="ECO:0000256" key="15">
    <source>
        <dbReference type="ARBA" id="ARBA00032605"/>
    </source>
</evidence>
<keyword evidence="10 19" id="KW-0812">Transmembrane</keyword>
<dbReference type="GO" id="GO:0005886">
    <property type="term" value="C:plasma membrane"/>
    <property type="evidence" value="ECO:0007669"/>
    <property type="project" value="UniProtKB-SubCell"/>
</dbReference>
<dbReference type="EC" id="2.7.8.26" evidence="5 19"/>
<feature type="transmembrane region" description="Helical" evidence="19">
    <location>
        <begin position="174"/>
        <end position="204"/>
    </location>
</feature>
<dbReference type="HOGENOM" id="CLU_057426_3_1_5"/>
<dbReference type="PANTHER" id="PTHR34148">
    <property type="entry name" value="ADENOSYLCOBINAMIDE-GDP RIBAZOLETRANSFERASE"/>
    <property type="match status" value="1"/>
</dbReference>
<dbReference type="GO" id="GO:0051073">
    <property type="term" value="F:adenosylcobinamide-GDP ribazoletransferase activity"/>
    <property type="evidence" value="ECO:0007669"/>
    <property type="project" value="UniProtKB-UniRule"/>
</dbReference>
<keyword evidence="9 19" id="KW-0808">Transferase</keyword>
<feature type="transmembrane region" description="Helical" evidence="19">
    <location>
        <begin position="57"/>
        <end position="76"/>
    </location>
</feature>
<keyword evidence="12 19" id="KW-1133">Transmembrane helix</keyword>
<evidence type="ECO:0000256" key="14">
    <source>
        <dbReference type="ARBA" id="ARBA00025228"/>
    </source>
</evidence>
<evidence type="ECO:0000256" key="3">
    <source>
        <dbReference type="ARBA" id="ARBA00004663"/>
    </source>
</evidence>
<dbReference type="EMBL" id="AEWJ01000002">
    <property type="protein sequence ID" value="EGD60919.1"/>
    <property type="molecule type" value="Genomic_DNA"/>
</dbReference>
<name>F1Z394_9SPHN</name>
<proteinExistence type="inferred from homology"/>
<comment type="subcellular location">
    <subcellularLocation>
        <location evidence="2 19">Cell membrane</location>
        <topology evidence="2 19">Multi-pass membrane protein</topology>
    </subcellularLocation>
</comment>
<comment type="pathway">
    <text evidence="3 19">Cofactor biosynthesis; adenosylcobalamin biosynthesis; adenosylcobalamin from cob(II)yrinate a,c-diamide: step 7/7.</text>
</comment>
<evidence type="ECO:0000256" key="10">
    <source>
        <dbReference type="ARBA" id="ARBA00022692"/>
    </source>
</evidence>
<dbReference type="RefSeq" id="WP_008071984.1">
    <property type="nucleotide sequence ID" value="NZ_AQWK01000014.1"/>
</dbReference>
<comment type="cofactor">
    <cofactor evidence="1 19">
        <name>Mg(2+)</name>
        <dbReference type="ChEBI" id="CHEBI:18420"/>
    </cofactor>
</comment>
<gene>
    <name evidence="19" type="primary">cobS</name>
    <name evidence="20" type="ORF">Y88_3423</name>
</gene>
<feature type="transmembrane region" description="Helical" evidence="19">
    <location>
        <begin position="105"/>
        <end position="123"/>
    </location>
</feature>
<organism evidence="20 21">
    <name type="scientific">Novosphingobium nitrogenifigens DSM 19370</name>
    <dbReference type="NCBI Taxonomy" id="983920"/>
    <lineage>
        <taxon>Bacteria</taxon>
        <taxon>Pseudomonadati</taxon>
        <taxon>Pseudomonadota</taxon>
        <taxon>Alphaproteobacteria</taxon>
        <taxon>Sphingomonadales</taxon>
        <taxon>Sphingomonadaceae</taxon>
        <taxon>Novosphingobium</taxon>
    </lineage>
</organism>
<dbReference type="UniPathway" id="UPA00148">
    <property type="reaction ID" value="UER00238"/>
</dbReference>
<evidence type="ECO:0000256" key="6">
    <source>
        <dbReference type="ARBA" id="ARBA00015850"/>
    </source>
</evidence>
<dbReference type="PANTHER" id="PTHR34148:SF1">
    <property type="entry name" value="ADENOSYLCOBINAMIDE-GDP RIBAZOLETRANSFERASE"/>
    <property type="match status" value="1"/>
</dbReference>
<comment type="caution">
    <text evidence="20">The sequence shown here is derived from an EMBL/GenBank/DDBJ whole genome shotgun (WGS) entry which is preliminary data.</text>
</comment>
<evidence type="ECO:0000256" key="4">
    <source>
        <dbReference type="ARBA" id="ARBA00010561"/>
    </source>
</evidence>
<evidence type="ECO:0000256" key="11">
    <source>
        <dbReference type="ARBA" id="ARBA00022842"/>
    </source>
</evidence>
<sequence length="239" mass="25054">MKGLVIAIQFLTRIPLPRVSVSNAEFAASIRWFPTVGAIIGALVALAGLAGLHLDDWCAALAGLAIWVWVTGALHLDGLGDVADAAGAAHKDRERLLRVLADPHMGSFGVAAIGLQLLAKLVLLHRLFALGLAPALPAVGAAARLGPLVWSRWLTPLHEGLGSRFRTAVRPVDLVAWTVVLVAASVVYPPLWIVVPGIAGWGLWLRHRLGGISGDGHGAGIEILETTLLLALVAGVLRT</sequence>
<feature type="transmembrane region" description="Helical" evidence="19">
    <location>
        <begin position="32"/>
        <end position="50"/>
    </location>
</feature>
<evidence type="ECO:0000256" key="8">
    <source>
        <dbReference type="ARBA" id="ARBA00022573"/>
    </source>
</evidence>
<keyword evidence="13 19" id="KW-0472">Membrane</keyword>
<dbReference type="GO" id="GO:0009236">
    <property type="term" value="P:cobalamin biosynthetic process"/>
    <property type="evidence" value="ECO:0007669"/>
    <property type="project" value="UniProtKB-UniRule"/>
</dbReference>
<dbReference type="STRING" id="983920.Y88_3423"/>
<evidence type="ECO:0000256" key="16">
    <source>
        <dbReference type="ARBA" id="ARBA00032853"/>
    </source>
</evidence>
<evidence type="ECO:0000256" key="12">
    <source>
        <dbReference type="ARBA" id="ARBA00022989"/>
    </source>
</evidence>
<comment type="catalytic activity">
    <reaction evidence="18 19">
        <text>alpha-ribazole 5'-phosphate + adenosylcob(III)inamide-GDP = adenosylcob(III)alamin 5'-phosphate + GMP + H(+)</text>
        <dbReference type="Rhea" id="RHEA:23560"/>
        <dbReference type="ChEBI" id="CHEBI:15378"/>
        <dbReference type="ChEBI" id="CHEBI:57918"/>
        <dbReference type="ChEBI" id="CHEBI:58115"/>
        <dbReference type="ChEBI" id="CHEBI:60487"/>
        <dbReference type="ChEBI" id="CHEBI:60493"/>
        <dbReference type="EC" id="2.7.8.26"/>
    </reaction>
</comment>
<dbReference type="InterPro" id="IPR003805">
    <property type="entry name" value="CobS"/>
</dbReference>
<dbReference type="OrthoDB" id="9794626at2"/>
<protein>
    <recommendedName>
        <fullName evidence="6 19">Adenosylcobinamide-GDP ribazoletransferase</fullName>
        <ecNumber evidence="5 19">2.7.8.26</ecNumber>
    </recommendedName>
    <alternativeName>
        <fullName evidence="16 19">Cobalamin synthase</fullName>
    </alternativeName>
    <alternativeName>
        <fullName evidence="15 19">Cobalamin-5'-phosphate synthase</fullName>
    </alternativeName>
</protein>
<comment type="function">
    <text evidence="14 19">Joins adenosylcobinamide-GDP and alpha-ribazole to generate adenosylcobalamin (Ado-cobalamin). Also synthesizes adenosylcobalamin 5'-phosphate from adenosylcobinamide-GDP and alpha-ribazole 5'-phosphate.</text>
</comment>
<dbReference type="Proteomes" id="UP000004728">
    <property type="component" value="Unassembled WGS sequence"/>
</dbReference>
<keyword evidence="7 19" id="KW-1003">Cell membrane</keyword>
<evidence type="ECO:0000256" key="1">
    <source>
        <dbReference type="ARBA" id="ARBA00001946"/>
    </source>
</evidence>
<dbReference type="eggNOG" id="COG0368">
    <property type="taxonomic scope" value="Bacteria"/>
</dbReference>
<dbReference type="AlphaFoldDB" id="F1Z394"/>
<evidence type="ECO:0000256" key="17">
    <source>
        <dbReference type="ARBA" id="ARBA00048623"/>
    </source>
</evidence>
<evidence type="ECO:0000256" key="9">
    <source>
        <dbReference type="ARBA" id="ARBA00022679"/>
    </source>
</evidence>
<evidence type="ECO:0000256" key="18">
    <source>
        <dbReference type="ARBA" id="ARBA00049504"/>
    </source>
</evidence>
<keyword evidence="11 19" id="KW-0460">Magnesium</keyword>
<dbReference type="HAMAP" id="MF_00719">
    <property type="entry name" value="CobS"/>
    <property type="match status" value="1"/>
</dbReference>
<dbReference type="InParanoid" id="F1Z394"/>
<dbReference type="FunCoup" id="F1Z394">
    <property type="interactions" value="197"/>
</dbReference>
<keyword evidence="21" id="KW-1185">Reference proteome</keyword>
<evidence type="ECO:0000256" key="19">
    <source>
        <dbReference type="HAMAP-Rule" id="MF_00719"/>
    </source>
</evidence>
<evidence type="ECO:0000313" key="21">
    <source>
        <dbReference type="Proteomes" id="UP000004728"/>
    </source>
</evidence>
<reference evidence="20 21" key="1">
    <citation type="journal article" date="2012" name="J. Bacteriol.">
        <title>Draft Genome Sequence of Novosphingobium nitrogenifigens Y88T.</title>
        <authorList>
            <person name="Strabala T.J."/>
            <person name="Macdonald L."/>
            <person name="Liu V."/>
            <person name="Smit A.M."/>
        </authorList>
    </citation>
    <scope>NUCLEOTIDE SEQUENCE [LARGE SCALE GENOMIC DNA]</scope>
    <source>
        <strain evidence="20 21">DSM 19370</strain>
    </source>
</reference>
<accession>F1Z394</accession>
<evidence type="ECO:0000256" key="2">
    <source>
        <dbReference type="ARBA" id="ARBA00004651"/>
    </source>
</evidence>
<evidence type="ECO:0000256" key="5">
    <source>
        <dbReference type="ARBA" id="ARBA00013200"/>
    </source>
</evidence>
<keyword evidence="8 19" id="KW-0169">Cobalamin biosynthesis</keyword>
<dbReference type="Pfam" id="PF02654">
    <property type="entry name" value="CobS"/>
    <property type="match status" value="1"/>
</dbReference>
<dbReference type="GO" id="GO:0008818">
    <property type="term" value="F:cobalamin 5'-phosphate synthase activity"/>
    <property type="evidence" value="ECO:0007669"/>
    <property type="project" value="UniProtKB-UniRule"/>
</dbReference>
<comment type="catalytic activity">
    <reaction evidence="17 19">
        <text>alpha-ribazole + adenosylcob(III)inamide-GDP = adenosylcob(III)alamin + GMP + H(+)</text>
        <dbReference type="Rhea" id="RHEA:16049"/>
        <dbReference type="ChEBI" id="CHEBI:10329"/>
        <dbReference type="ChEBI" id="CHEBI:15378"/>
        <dbReference type="ChEBI" id="CHEBI:18408"/>
        <dbReference type="ChEBI" id="CHEBI:58115"/>
        <dbReference type="ChEBI" id="CHEBI:60487"/>
        <dbReference type="EC" id="2.7.8.26"/>
    </reaction>
</comment>
<evidence type="ECO:0000313" key="20">
    <source>
        <dbReference type="EMBL" id="EGD60919.1"/>
    </source>
</evidence>
<evidence type="ECO:0000256" key="7">
    <source>
        <dbReference type="ARBA" id="ARBA00022475"/>
    </source>
</evidence>
<comment type="similarity">
    <text evidence="4 19">Belongs to the CobS family.</text>
</comment>
<evidence type="ECO:0000256" key="13">
    <source>
        <dbReference type="ARBA" id="ARBA00023136"/>
    </source>
</evidence>